<dbReference type="InterPro" id="IPR023214">
    <property type="entry name" value="HAD_sf"/>
</dbReference>
<dbReference type="Proteomes" id="UP000178574">
    <property type="component" value="Unassembled WGS sequence"/>
</dbReference>
<gene>
    <name evidence="1" type="ORF">A2847_01225</name>
</gene>
<dbReference type="PANTHER" id="PTHR43434">
    <property type="entry name" value="PHOSPHOGLYCOLATE PHOSPHATASE"/>
    <property type="match status" value="1"/>
</dbReference>
<accession>A0A1G2KCF8</accession>
<dbReference type="Gene3D" id="1.10.150.240">
    <property type="entry name" value="Putative phosphatase, domain 2"/>
    <property type="match status" value="1"/>
</dbReference>
<dbReference type="InterPro" id="IPR036412">
    <property type="entry name" value="HAD-like_sf"/>
</dbReference>
<protein>
    <recommendedName>
        <fullName evidence="3">HAD family hydrolase</fullName>
    </recommendedName>
</protein>
<dbReference type="GO" id="GO:0008967">
    <property type="term" value="F:phosphoglycolate phosphatase activity"/>
    <property type="evidence" value="ECO:0007669"/>
    <property type="project" value="TreeGrafter"/>
</dbReference>
<dbReference type="PANTHER" id="PTHR43434:SF1">
    <property type="entry name" value="PHOSPHOGLYCOLATE PHOSPHATASE"/>
    <property type="match status" value="1"/>
</dbReference>
<evidence type="ECO:0000313" key="1">
    <source>
        <dbReference type="EMBL" id="OGZ96120.1"/>
    </source>
</evidence>
<name>A0A1G2KCF8_9BACT</name>
<dbReference type="SFLD" id="SFLDG01129">
    <property type="entry name" value="C1.5:_HAD__Beta-PGM__Phosphata"/>
    <property type="match status" value="1"/>
</dbReference>
<dbReference type="AlphaFoldDB" id="A0A1G2KCF8"/>
<dbReference type="GO" id="GO:0006281">
    <property type="term" value="P:DNA repair"/>
    <property type="evidence" value="ECO:0007669"/>
    <property type="project" value="TreeGrafter"/>
</dbReference>
<comment type="caution">
    <text evidence="1">The sequence shown here is derived from an EMBL/GenBank/DDBJ whole genome shotgun (WGS) entry which is preliminary data.</text>
</comment>
<dbReference type="Pfam" id="PF00702">
    <property type="entry name" value="Hydrolase"/>
    <property type="match status" value="1"/>
</dbReference>
<reference evidence="1 2" key="1">
    <citation type="journal article" date="2016" name="Nat. Commun.">
        <title>Thousands of microbial genomes shed light on interconnected biogeochemical processes in an aquifer system.</title>
        <authorList>
            <person name="Anantharaman K."/>
            <person name="Brown C.T."/>
            <person name="Hug L.A."/>
            <person name="Sharon I."/>
            <person name="Castelle C.J."/>
            <person name="Probst A.J."/>
            <person name="Thomas B.C."/>
            <person name="Singh A."/>
            <person name="Wilkins M.J."/>
            <person name="Karaoz U."/>
            <person name="Brodie E.L."/>
            <person name="Williams K.H."/>
            <person name="Hubbard S.S."/>
            <person name="Banfield J.F."/>
        </authorList>
    </citation>
    <scope>NUCLEOTIDE SEQUENCE [LARGE SCALE GENOMIC DNA]</scope>
</reference>
<dbReference type="InterPro" id="IPR050155">
    <property type="entry name" value="HAD-like_hydrolase_sf"/>
</dbReference>
<evidence type="ECO:0000313" key="2">
    <source>
        <dbReference type="Proteomes" id="UP000178574"/>
    </source>
</evidence>
<organism evidence="1 2">
    <name type="scientific">Candidatus Sungbacteria bacterium RIFCSPHIGHO2_01_FULL_50_25</name>
    <dbReference type="NCBI Taxonomy" id="1802265"/>
    <lineage>
        <taxon>Bacteria</taxon>
        <taxon>Candidatus Sungiibacteriota</taxon>
    </lineage>
</organism>
<sequence length="230" mass="26493">MELFGKPLKLLILDFDGVVLDLFASYTKVLAAVAKEMGLPLDAIDRWRESNKNGTLRGNPRFKKGIKTDLWPHLTDQETENFYWRFRELEEKIGYPEIPDSIKTIQWFRERGVRVALCTMNDERAITWKLRSISLNRDMLDFVCTREVANAEKPDPAILRPIFEAIPVSLEEACYIGDWYADIEVAHAAKIRFIAVLSGEVPRHAFVREGVPEDHIIPRLADLKTLVTPR</sequence>
<dbReference type="InterPro" id="IPR023198">
    <property type="entry name" value="PGP-like_dom2"/>
</dbReference>
<dbReference type="Gene3D" id="3.40.50.1000">
    <property type="entry name" value="HAD superfamily/HAD-like"/>
    <property type="match status" value="1"/>
</dbReference>
<dbReference type="SFLD" id="SFLDS00003">
    <property type="entry name" value="Haloacid_Dehalogenase"/>
    <property type="match status" value="1"/>
</dbReference>
<proteinExistence type="predicted"/>
<dbReference type="EMBL" id="MHQD01000019">
    <property type="protein sequence ID" value="OGZ96120.1"/>
    <property type="molecule type" value="Genomic_DNA"/>
</dbReference>
<dbReference type="SUPFAM" id="SSF56784">
    <property type="entry name" value="HAD-like"/>
    <property type="match status" value="1"/>
</dbReference>
<evidence type="ECO:0008006" key="3">
    <source>
        <dbReference type="Google" id="ProtNLM"/>
    </source>
</evidence>